<dbReference type="InterPro" id="IPR025877">
    <property type="entry name" value="MobA-like_NTP_Trfase"/>
</dbReference>
<organism evidence="2 3">
    <name type="scientific">Varibaculum cambriense</name>
    <dbReference type="NCBI Taxonomy" id="184870"/>
    <lineage>
        <taxon>Bacteria</taxon>
        <taxon>Bacillati</taxon>
        <taxon>Actinomycetota</taxon>
        <taxon>Actinomycetes</taxon>
        <taxon>Actinomycetales</taxon>
        <taxon>Actinomycetaceae</taxon>
        <taxon>Varibaculum</taxon>
    </lineage>
</organism>
<evidence type="ECO:0000313" key="2">
    <source>
        <dbReference type="EMBL" id="PMB89511.1"/>
    </source>
</evidence>
<comment type="caution">
    <text evidence="2">The sequence shown here is derived from an EMBL/GenBank/DDBJ whole genome shotgun (WGS) entry which is preliminary data.</text>
</comment>
<accession>A0ABX4USK3</accession>
<keyword evidence="3" id="KW-1185">Reference proteome</keyword>
<proteinExistence type="predicted"/>
<gene>
    <name evidence="2" type="ORF">CJ240_07075</name>
</gene>
<protein>
    <recommendedName>
        <fullName evidence="1">MobA-like NTP transferase domain-containing protein</fullName>
    </recommendedName>
</protein>
<feature type="domain" description="MobA-like NTP transferase" evidence="1">
    <location>
        <begin position="39"/>
        <end position="156"/>
    </location>
</feature>
<evidence type="ECO:0000313" key="3">
    <source>
        <dbReference type="Proteomes" id="UP000243201"/>
    </source>
</evidence>
<dbReference type="SUPFAM" id="SSF53448">
    <property type="entry name" value="Nucleotide-diphospho-sugar transferases"/>
    <property type="match status" value="1"/>
</dbReference>
<dbReference type="Pfam" id="PF12804">
    <property type="entry name" value="NTP_transf_3"/>
    <property type="match status" value="1"/>
</dbReference>
<name>A0ABX4USK3_9ACTO</name>
<sequence length="234" mass="25424">MFWKNEADARELGCVREASRKRKLRKLIMASSPQYLNGVIVLAGGTGERLGGRSKPNLLIAGDRLISWTLSFLPPVPTVVVAPEEVEVPEKVFLTMEEPPGSGPAAGIVAGWHRLAASFVFSPSDIIGVCPVDAPLSGFALRQLARQLQETNEEAVEKEKILLGQVGEVTQYVLGAFTVRALMEMARANPLNRSVRGVLGEIGFTTREISPDYAHDVDTPADIPPVTELLRISR</sequence>
<dbReference type="InterPro" id="IPR029044">
    <property type="entry name" value="Nucleotide-diphossugar_trans"/>
</dbReference>
<reference evidence="2 3" key="1">
    <citation type="submission" date="2017-09" db="EMBL/GenBank/DDBJ databases">
        <title>Bacterial strain isolated from the female urinary microbiota.</title>
        <authorList>
            <person name="Thomas-White K."/>
            <person name="Kumar N."/>
            <person name="Forster S."/>
            <person name="Putonti C."/>
            <person name="Lawley T."/>
            <person name="Wolfe A.J."/>
        </authorList>
    </citation>
    <scope>NUCLEOTIDE SEQUENCE [LARGE SCALE GENOMIC DNA]</scope>
    <source>
        <strain evidence="2 3">UMB0744</strain>
    </source>
</reference>
<dbReference type="Proteomes" id="UP000243201">
    <property type="component" value="Unassembled WGS sequence"/>
</dbReference>
<evidence type="ECO:0000259" key="1">
    <source>
        <dbReference type="Pfam" id="PF12804"/>
    </source>
</evidence>
<dbReference type="Gene3D" id="3.90.550.10">
    <property type="entry name" value="Spore Coat Polysaccharide Biosynthesis Protein SpsA, Chain A"/>
    <property type="match status" value="1"/>
</dbReference>
<dbReference type="EMBL" id="PNGC01000002">
    <property type="protein sequence ID" value="PMB89511.1"/>
    <property type="molecule type" value="Genomic_DNA"/>
</dbReference>